<proteinExistence type="predicted"/>
<dbReference type="GO" id="GO:0005829">
    <property type="term" value="C:cytosol"/>
    <property type="evidence" value="ECO:0007669"/>
    <property type="project" value="TreeGrafter"/>
</dbReference>
<keyword evidence="6" id="KW-0479">Metal-binding</keyword>
<dbReference type="InterPro" id="IPR045031">
    <property type="entry name" value="DHP_synth-like"/>
</dbReference>
<keyword evidence="8" id="KW-0289">Folate biosynthesis</keyword>
<comment type="caution">
    <text evidence="10">The sequence shown here is derived from an EMBL/GenBank/DDBJ whole genome shotgun (WGS) entry which is preliminary data.</text>
</comment>
<reference evidence="10 11" key="1">
    <citation type="submission" date="2016-07" db="EMBL/GenBank/DDBJ databases">
        <title>Genome of Pelobium manganitolerans.</title>
        <authorList>
            <person name="Wu S."/>
            <person name="Wang G."/>
        </authorList>
    </citation>
    <scope>NUCLEOTIDE SEQUENCE [LARGE SCALE GENOMIC DNA]</scope>
    <source>
        <strain evidence="10 11">YS-25</strain>
    </source>
</reference>
<evidence type="ECO:0000256" key="6">
    <source>
        <dbReference type="ARBA" id="ARBA00022723"/>
    </source>
</evidence>
<protein>
    <recommendedName>
        <fullName evidence="4">dihydropteroate synthase</fullName>
        <ecNumber evidence="4">2.5.1.15</ecNumber>
    </recommendedName>
</protein>
<keyword evidence="11" id="KW-1185">Reference proteome</keyword>
<dbReference type="OrthoDB" id="9811744at2"/>
<keyword evidence="7" id="KW-0460">Magnesium</keyword>
<dbReference type="EC" id="2.5.1.15" evidence="4"/>
<dbReference type="EMBL" id="MBTA01000004">
    <property type="protein sequence ID" value="RKD18621.1"/>
    <property type="molecule type" value="Genomic_DNA"/>
</dbReference>
<dbReference type="InterPro" id="IPR011005">
    <property type="entry name" value="Dihydropteroate_synth-like_sf"/>
</dbReference>
<comment type="pathway">
    <text evidence="3">Cofactor biosynthesis; tetrahydrofolate biosynthesis; 7,8-dihydrofolate from 2-amino-4-hydroxy-6-hydroxymethyl-7,8-dihydropteridine diphosphate and 4-aminobenzoate: step 1/2.</text>
</comment>
<dbReference type="PROSITE" id="PS50972">
    <property type="entry name" value="PTERIN_BINDING"/>
    <property type="match status" value="1"/>
</dbReference>
<dbReference type="AlphaFoldDB" id="A0A419S9E7"/>
<keyword evidence="5" id="KW-0808">Transferase</keyword>
<gene>
    <name evidence="10" type="ORF">BCY91_14880</name>
</gene>
<dbReference type="GO" id="GO:0004156">
    <property type="term" value="F:dihydropteroate synthase activity"/>
    <property type="evidence" value="ECO:0007669"/>
    <property type="project" value="UniProtKB-EC"/>
</dbReference>
<dbReference type="GO" id="GO:0046654">
    <property type="term" value="P:tetrahydrofolate biosynthetic process"/>
    <property type="evidence" value="ECO:0007669"/>
    <property type="project" value="TreeGrafter"/>
</dbReference>
<organism evidence="10 11">
    <name type="scientific">Pelobium manganitolerans</name>
    <dbReference type="NCBI Taxonomy" id="1842495"/>
    <lineage>
        <taxon>Bacteria</taxon>
        <taxon>Pseudomonadati</taxon>
        <taxon>Bacteroidota</taxon>
        <taxon>Sphingobacteriia</taxon>
        <taxon>Sphingobacteriales</taxon>
        <taxon>Sphingobacteriaceae</taxon>
        <taxon>Pelobium</taxon>
    </lineage>
</organism>
<evidence type="ECO:0000259" key="9">
    <source>
        <dbReference type="PROSITE" id="PS50972"/>
    </source>
</evidence>
<evidence type="ECO:0000313" key="10">
    <source>
        <dbReference type="EMBL" id="RKD18621.1"/>
    </source>
</evidence>
<comment type="cofactor">
    <cofactor evidence="2">
        <name>Mg(2+)</name>
        <dbReference type="ChEBI" id="CHEBI:18420"/>
    </cofactor>
</comment>
<dbReference type="InterPro" id="IPR000489">
    <property type="entry name" value="Pterin-binding_dom"/>
</dbReference>
<evidence type="ECO:0000256" key="7">
    <source>
        <dbReference type="ARBA" id="ARBA00022842"/>
    </source>
</evidence>
<dbReference type="RefSeq" id="WP_120180799.1">
    <property type="nucleotide sequence ID" value="NZ_MBTA01000004.1"/>
</dbReference>
<feature type="domain" description="Pterin-binding" evidence="9">
    <location>
        <begin position="26"/>
        <end position="278"/>
    </location>
</feature>
<evidence type="ECO:0000256" key="2">
    <source>
        <dbReference type="ARBA" id="ARBA00001946"/>
    </source>
</evidence>
<dbReference type="Pfam" id="PF00809">
    <property type="entry name" value="Pterin_bind"/>
    <property type="match status" value="1"/>
</dbReference>
<dbReference type="CDD" id="cd00739">
    <property type="entry name" value="DHPS"/>
    <property type="match status" value="1"/>
</dbReference>
<evidence type="ECO:0000256" key="4">
    <source>
        <dbReference type="ARBA" id="ARBA00012458"/>
    </source>
</evidence>
<evidence type="ECO:0000256" key="5">
    <source>
        <dbReference type="ARBA" id="ARBA00022679"/>
    </source>
</evidence>
<evidence type="ECO:0000256" key="3">
    <source>
        <dbReference type="ARBA" id="ARBA00004763"/>
    </source>
</evidence>
<evidence type="ECO:0000256" key="1">
    <source>
        <dbReference type="ARBA" id="ARBA00000012"/>
    </source>
</evidence>
<dbReference type="PANTHER" id="PTHR20941">
    <property type="entry name" value="FOLATE SYNTHESIS PROTEINS"/>
    <property type="match status" value="1"/>
</dbReference>
<evidence type="ECO:0000313" key="11">
    <source>
        <dbReference type="Proteomes" id="UP000283433"/>
    </source>
</evidence>
<comment type="catalytic activity">
    <reaction evidence="1">
        <text>(7,8-dihydropterin-6-yl)methyl diphosphate + 4-aminobenzoate = 7,8-dihydropteroate + diphosphate</text>
        <dbReference type="Rhea" id="RHEA:19949"/>
        <dbReference type="ChEBI" id="CHEBI:17836"/>
        <dbReference type="ChEBI" id="CHEBI:17839"/>
        <dbReference type="ChEBI" id="CHEBI:33019"/>
        <dbReference type="ChEBI" id="CHEBI:72950"/>
        <dbReference type="EC" id="2.5.1.15"/>
    </reaction>
</comment>
<name>A0A419S9E7_9SPHI</name>
<dbReference type="GO" id="GO:0046872">
    <property type="term" value="F:metal ion binding"/>
    <property type="evidence" value="ECO:0007669"/>
    <property type="project" value="UniProtKB-KW"/>
</dbReference>
<dbReference type="Proteomes" id="UP000283433">
    <property type="component" value="Unassembled WGS sequence"/>
</dbReference>
<evidence type="ECO:0000256" key="8">
    <source>
        <dbReference type="ARBA" id="ARBA00022909"/>
    </source>
</evidence>
<dbReference type="SUPFAM" id="SSF51717">
    <property type="entry name" value="Dihydropteroate synthetase-like"/>
    <property type="match status" value="1"/>
</dbReference>
<dbReference type="InterPro" id="IPR006390">
    <property type="entry name" value="DHP_synth_dom"/>
</dbReference>
<dbReference type="Gene3D" id="3.20.20.20">
    <property type="entry name" value="Dihydropteroate synthase-like"/>
    <property type="match status" value="1"/>
</dbReference>
<dbReference type="NCBIfam" id="TIGR01496">
    <property type="entry name" value="DHPS"/>
    <property type="match status" value="1"/>
</dbReference>
<dbReference type="GO" id="GO:0046656">
    <property type="term" value="P:folic acid biosynthetic process"/>
    <property type="evidence" value="ECO:0007669"/>
    <property type="project" value="UniProtKB-KW"/>
</dbReference>
<accession>A0A419S9E7</accession>
<dbReference type="PANTHER" id="PTHR20941:SF1">
    <property type="entry name" value="FOLIC ACID SYNTHESIS PROTEIN FOL1"/>
    <property type="match status" value="1"/>
</dbReference>
<sequence>MTHKDTFFTQKRSLNLGGRLMDLTQPKVMGILNLTPDSFYGGSRLADETQILARAEEMLAQGADFLDLGAYSTRPGAEEVSAEEEEERLIPAVELLSKTFPQAFLSVDTFRAAVAEKAIGSGAHIINDVSGGTLDKKMFATVGRLGVPYVLMHMRGTPKTMSKLNQYQNLAQELYSYFAEKIQELKSLGVKDLIIDPGFGFAKNIDQNYHLLNHLAHFKSLGHPLLAGLSRKSMIWKTLNCQPSEALNATTALNMVALQHGASILRVHDVKEAKECITIFNKLKNNC</sequence>